<name>A0AAQ4CSB3_9CREN</name>
<dbReference type="Pfam" id="PF22230">
    <property type="entry name" value="Csx1_CARF"/>
    <property type="match status" value="1"/>
</dbReference>
<dbReference type="Proteomes" id="UP001319921">
    <property type="component" value="Chromosome"/>
</dbReference>
<evidence type="ECO:0000259" key="1">
    <source>
        <dbReference type="Pfam" id="PF22230"/>
    </source>
</evidence>
<dbReference type="KEGG" id="scas:SACC_17110"/>
<dbReference type="RefSeq" id="WP_229569071.1">
    <property type="nucleotide sequence ID" value="NZ_AP025226.1"/>
</dbReference>
<dbReference type="GeneID" id="68866442"/>
<proteinExistence type="predicted"/>
<dbReference type="AlphaFoldDB" id="A0AAQ4CSB3"/>
<accession>A0AAQ4CSB3</accession>
<gene>
    <name evidence="2" type="ORF">SACC_17110</name>
</gene>
<organism evidence="2 3">
    <name type="scientific">Saccharolobus caldissimus</name>
    <dbReference type="NCBI Taxonomy" id="1702097"/>
    <lineage>
        <taxon>Archaea</taxon>
        <taxon>Thermoproteota</taxon>
        <taxon>Thermoprotei</taxon>
        <taxon>Sulfolobales</taxon>
        <taxon>Sulfolobaceae</taxon>
        <taxon>Saccharolobus</taxon>
    </lineage>
</organism>
<feature type="domain" description="CRISPR system endoribonuclease Csx1 CARF" evidence="1">
    <location>
        <begin position="5"/>
        <end position="247"/>
    </location>
</feature>
<dbReference type="InterPro" id="IPR053857">
    <property type="entry name" value="Csx1_CARF"/>
</dbReference>
<evidence type="ECO:0000313" key="2">
    <source>
        <dbReference type="EMBL" id="BDB98694.1"/>
    </source>
</evidence>
<evidence type="ECO:0000313" key="3">
    <source>
        <dbReference type="Proteomes" id="UP001319921"/>
    </source>
</evidence>
<sequence>MKRVIIVSLWGNVGDWKKTKYYIDYNEIKCSSTEKVNVGKPTKSTTALLYEVYRQICGEENVKPVIILPYSLILNDEKFRKELEKVNSLELSSKDLEKGLKQWIEEQAKKDYDDLLLNNLINNAEFIYIVGPLTYYKTSNKSFNMLEQLDEQKITSAESKILFRKSEKILNVIETMIIKGLYEILMKSNSNKYSEIEVVVDVTHGLNFYIPSFINGVKIATSLLAVNKIIRKEEIKKISISIYGSSPVSKEPIVSSENISASIYNLADIIIAKKEDDVMENLSFSLLQSEIMNELLTSTNYKALIKKYRTISYFSIGVIPWAIYYSKRSSNKELFDKNIDIQFKIKKKNNDIFISYKTKISENNIEKALILEILLSKILNEIETEDDGQWLCCTFDTLNFLAENILVTPYTDLLKDQLNMDEIDKFFEKVNEKTYQNKNDRLKEEVMLDPFHWDEFKRNFIAHAGLSKDNVGIVKIYLKDKKVCLNKKLE</sequence>
<dbReference type="Gene3D" id="3.40.50.10640">
    <property type="entry name" value="SSO1389-like"/>
    <property type="match status" value="1"/>
</dbReference>
<dbReference type="SUPFAM" id="SSF160980">
    <property type="entry name" value="SSO1389-like"/>
    <property type="match status" value="1"/>
</dbReference>
<keyword evidence="3" id="KW-1185">Reference proteome</keyword>
<protein>
    <submittedName>
        <fullName evidence="2">CRISPR-associated protein</fullName>
    </submittedName>
</protein>
<reference evidence="2 3" key="1">
    <citation type="journal article" date="2022" name="Microbiol. Resour. Announc.">
        <title>Complete Genome Sequence of the Hyperthermophilic and Acidophilic Archaeon Saccharolobus caldissimus Strain HS-3T.</title>
        <authorList>
            <person name="Sakai H.D."/>
            <person name="Kurosawa N."/>
        </authorList>
    </citation>
    <scope>NUCLEOTIDE SEQUENCE [LARGE SCALE GENOMIC DNA]</scope>
    <source>
        <strain evidence="2 3">JCM32116</strain>
    </source>
</reference>
<dbReference type="EMBL" id="AP025226">
    <property type="protein sequence ID" value="BDB98694.1"/>
    <property type="molecule type" value="Genomic_DNA"/>
</dbReference>